<protein>
    <submittedName>
        <fullName evidence="3">Dihydroorotase</fullName>
        <ecNumber evidence="3">3.5.2.3</ecNumber>
    </submittedName>
</protein>
<dbReference type="Pfam" id="PF12890">
    <property type="entry name" value="DHOase"/>
    <property type="match status" value="1"/>
</dbReference>
<evidence type="ECO:0000256" key="1">
    <source>
        <dbReference type="ARBA" id="ARBA00022975"/>
    </source>
</evidence>
<accession>A0A840E5K5</accession>
<dbReference type="Proteomes" id="UP000576209">
    <property type="component" value="Unassembled WGS sequence"/>
</dbReference>
<dbReference type="InterPro" id="IPR004722">
    <property type="entry name" value="DHOase"/>
</dbReference>
<evidence type="ECO:0000313" key="4">
    <source>
        <dbReference type="Proteomes" id="UP000576209"/>
    </source>
</evidence>
<dbReference type="GO" id="GO:0005737">
    <property type="term" value="C:cytoplasm"/>
    <property type="evidence" value="ECO:0007669"/>
    <property type="project" value="TreeGrafter"/>
</dbReference>
<dbReference type="SUPFAM" id="SSF51556">
    <property type="entry name" value="Metallo-dependent hydrolases"/>
    <property type="match status" value="1"/>
</dbReference>
<dbReference type="GO" id="GO:0006145">
    <property type="term" value="P:purine nucleobase catabolic process"/>
    <property type="evidence" value="ECO:0007669"/>
    <property type="project" value="TreeGrafter"/>
</dbReference>
<dbReference type="PANTHER" id="PTHR43668:SF2">
    <property type="entry name" value="ALLANTOINASE"/>
    <property type="match status" value="1"/>
</dbReference>
<sequence length="423" mass="45179">MLLRSVSITDTHSPHHGKTQDVRIANGRIEAIADEISARDGEEVFSHEGARLSPGFVDIGAYLGDPGHEEREDIASLTAAAAAGGYVAVAVLPTTDPVRQSVADMTYLASHNGSSAVDLLPLAALSRDNAGKDLTEMMELAAAGALAFTDGPGRSAPGNLLKRGLEYAKSFGGTIIDSPYDTDLAEDGQVHEGGVSVSLGLRGIPVMTETIPLARDLTILSYTHGRLLLHLISSADSLQLIQEYRDGGGDRLVGCTVSAHHLTFTEESLSGFDPNFKLLPPLRETTDREALRNGVLEGRIEAIVSHHRARHGEEKDLEFSYSAFGARGLETALRQLLSWADTDEKLERVIAALTVGPRRLLGLPPLSVAEGNPAQLTLFTTEGSSTFTVDQLRGKTTNSPLLGLELPGRILATVNNDRLWTLA</sequence>
<feature type="domain" description="Dihydroorotase catalytic" evidence="2">
    <location>
        <begin position="52"/>
        <end position="219"/>
    </location>
</feature>
<comment type="caution">
    <text evidence="3">The sequence shown here is derived from an EMBL/GenBank/DDBJ whole genome shotgun (WGS) entry which is preliminary data.</text>
</comment>
<dbReference type="EMBL" id="JACIFF010000002">
    <property type="protein sequence ID" value="MBB4078447.1"/>
    <property type="molecule type" value="Genomic_DNA"/>
</dbReference>
<dbReference type="GO" id="GO:0004038">
    <property type="term" value="F:allantoinase activity"/>
    <property type="evidence" value="ECO:0007669"/>
    <property type="project" value="TreeGrafter"/>
</dbReference>
<dbReference type="EC" id="3.5.2.3" evidence="3"/>
<dbReference type="SUPFAM" id="SSF51338">
    <property type="entry name" value="Composite domain of metallo-dependent hydrolases"/>
    <property type="match status" value="1"/>
</dbReference>
<proteinExistence type="predicted"/>
<name>A0A840E5K5_9BACT</name>
<dbReference type="CDD" id="cd01317">
    <property type="entry name" value="DHOase_IIa"/>
    <property type="match status" value="1"/>
</dbReference>
<dbReference type="RefSeq" id="WP_183494699.1">
    <property type="nucleotide sequence ID" value="NZ_JACIFF010000002.1"/>
</dbReference>
<keyword evidence="1" id="KW-0665">Pyrimidine biosynthesis</keyword>
<dbReference type="InterPro" id="IPR011059">
    <property type="entry name" value="Metal-dep_hydrolase_composite"/>
</dbReference>
<dbReference type="GO" id="GO:0006221">
    <property type="term" value="P:pyrimidine nucleotide biosynthetic process"/>
    <property type="evidence" value="ECO:0007669"/>
    <property type="project" value="UniProtKB-KW"/>
</dbReference>
<dbReference type="InterPro" id="IPR050138">
    <property type="entry name" value="DHOase/Allantoinase_Hydrolase"/>
</dbReference>
<gene>
    <name evidence="3" type="ORF">GGR28_001060</name>
</gene>
<evidence type="ECO:0000259" key="2">
    <source>
        <dbReference type="Pfam" id="PF12890"/>
    </source>
</evidence>
<keyword evidence="4" id="KW-1185">Reference proteome</keyword>
<dbReference type="InterPro" id="IPR032466">
    <property type="entry name" value="Metal_Hydrolase"/>
</dbReference>
<reference evidence="3 4" key="1">
    <citation type="submission" date="2020-08" db="EMBL/GenBank/DDBJ databases">
        <title>Genomic Encyclopedia of Type Strains, Phase IV (KMG-IV): sequencing the most valuable type-strain genomes for metagenomic binning, comparative biology and taxonomic classification.</title>
        <authorList>
            <person name="Goeker M."/>
        </authorList>
    </citation>
    <scope>NUCLEOTIDE SEQUENCE [LARGE SCALE GENOMIC DNA]</scope>
    <source>
        <strain evidence="3 4">DSM 105137</strain>
    </source>
</reference>
<dbReference type="Gene3D" id="2.30.40.10">
    <property type="entry name" value="Urease, subunit C, domain 1"/>
    <property type="match status" value="1"/>
</dbReference>
<organism evidence="3 4">
    <name type="scientific">Neolewinella aquimaris</name>
    <dbReference type="NCBI Taxonomy" id="1835722"/>
    <lineage>
        <taxon>Bacteria</taxon>
        <taxon>Pseudomonadati</taxon>
        <taxon>Bacteroidota</taxon>
        <taxon>Saprospiria</taxon>
        <taxon>Saprospirales</taxon>
        <taxon>Lewinellaceae</taxon>
        <taxon>Neolewinella</taxon>
    </lineage>
</organism>
<dbReference type="GO" id="GO:0004151">
    <property type="term" value="F:dihydroorotase activity"/>
    <property type="evidence" value="ECO:0007669"/>
    <property type="project" value="UniProtKB-EC"/>
</dbReference>
<dbReference type="Gene3D" id="3.20.20.140">
    <property type="entry name" value="Metal-dependent hydrolases"/>
    <property type="match status" value="1"/>
</dbReference>
<dbReference type="InterPro" id="IPR024403">
    <property type="entry name" value="DHOase_cat"/>
</dbReference>
<keyword evidence="3" id="KW-0378">Hydrolase</keyword>
<dbReference type="AlphaFoldDB" id="A0A840E5K5"/>
<dbReference type="GO" id="GO:0046872">
    <property type="term" value="F:metal ion binding"/>
    <property type="evidence" value="ECO:0007669"/>
    <property type="project" value="InterPro"/>
</dbReference>
<evidence type="ECO:0000313" key="3">
    <source>
        <dbReference type="EMBL" id="MBB4078447.1"/>
    </source>
</evidence>
<dbReference type="PANTHER" id="PTHR43668">
    <property type="entry name" value="ALLANTOINASE"/>
    <property type="match status" value="1"/>
</dbReference>